<dbReference type="Pfam" id="PF07195">
    <property type="entry name" value="FliD_C"/>
    <property type="match status" value="1"/>
</dbReference>
<feature type="domain" description="Flagellar hook-associated protein 2 C-terminal" evidence="7">
    <location>
        <begin position="202"/>
        <end position="422"/>
    </location>
</feature>
<dbReference type="InterPro" id="IPR003481">
    <property type="entry name" value="FliD_N"/>
</dbReference>
<comment type="subunit">
    <text evidence="2 5">Homopentamer.</text>
</comment>
<comment type="caution">
    <text evidence="8">The sequence shown here is derived from an EMBL/GenBank/DDBJ whole genome shotgun (WGS) entry which is preliminary data.</text>
</comment>
<evidence type="ECO:0000259" key="6">
    <source>
        <dbReference type="Pfam" id="PF02465"/>
    </source>
</evidence>
<dbReference type="PANTHER" id="PTHR30288:SF0">
    <property type="entry name" value="FLAGELLAR HOOK-ASSOCIATED PROTEIN 2"/>
    <property type="match status" value="1"/>
</dbReference>
<comment type="subcellular location">
    <subcellularLocation>
        <location evidence="5">Secreted</location>
    </subcellularLocation>
    <subcellularLocation>
        <location evidence="5">Bacterial flagellum</location>
    </subcellularLocation>
</comment>
<gene>
    <name evidence="8" type="ORF">J2S42_004912</name>
</gene>
<keyword evidence="5" id="KW-0964">Secreted</keyword>
<comment type="similarity">
    <text evidence="1 5">Belongs to the FliD family.</text>
</comment>
<evidence type="ECO:0000259" key="7">
    <source>
        <dbReference type="Pfam" id="PF07195"/>
    </source>
</evidence>
<dbReference type="InterPro" id="IPR010809">
    <property type="entry name" value="FliD_C"/>
</dbReference>
<evidence type="ECO:0000256" key="2">
    <source>
        <dbReference type="ARBA" id="ARBA00011255"/>
    </source>
</evidence>
<dbReference type="GO" id="GO:0009424">
    <property type="term" value="C:bacterial-type flagellum hook"/>
    <property type="evidence" value="ECO:0007669"/>
    <property type="project" value="UniProtKB-UniRule"/>
</dbReference>
<sequence length="434" mass="44302">MTTSVSGLVSGMDTSTLVSQLMQVEAAGQTRLKTKVSTEEKAVTAYQSVNTKLAAAENAADELGKLATWRSAKATSSSSTVSATTASGNSTQTGTVTFDVISLSRAQVSTTRAVSTGDATSQSSISITKGDGTQSNVDISADRSLAGIASAINGAGLGIKATVVALEGGESVLQMSSTKAGVANGFTIDAGFDTEIKTPTAASDAKLQVGGADADGGYSVTSTSNTFSNLIPGTSITVTKAGETGVTVDVASDTSAITAKVKSLVDAMNGAFSEISKQTAYSSTSATKSSAAALAGDFSVRQISQRLLGTVSGGLEDFGSLSKLGISLTRDGTVSFDETKFKAAYEANPDAIKTATTSYATKVKELSDKSQTGVTDVINGRKSLIENMNDQISSWDIRLAARKTALTRQFSAMETSLSSLNNQSSWLSGQLASL</sequence>
<keyword evidence="8" id="KW-0969">Cilium</keyword>
<dbReference type="GO" id="GO:0009421">
    <property type="term" value="C:bacterial-type flagellum filament cap"/>
    <property type="evidence" value="ECO:0007669"/>
    <property type="project" value="InterPro"/>
</dbReference>
<dbReference type="GO" id="GO:0007155">
    <property type="term" value="P:cell adhesion"/>
    <property type="evidence" value="ECO:0007669"/>
    <property type="project" value="InterPro"/>
</dbReference>
<proteinExistence type="inferred from homology"/>
<keyword evidence="3" id="KW-0175">Coiled coil</keyword>
<keyword evidence="8" id="KW-0282">Flagellum</keyword>
<accession>A0AAE3W201</accession>
<keyword evidence="4 5" id="KW-0975">Bacterial flagellum</keyword>
<evidence type="ECO:0000256" key="4">
    <source>
        <dbReference type="ARBA" id="ARBA00023143"/>
    </source>
</evidence>
<dbReference type="AlphaFoldDB" id="A0AAE3W201"/>
<evidence type="ECO:0000256" key="5">
    <source>
        <dbReference type="RuleBase" id="RU362066"/>
    </source>
</evidence>
<reference evidence="8 9" key="1">
    <citation type="submission" date="2023-07" db="EMBL/GenBank/DDBJ databases">
        <title>Sequencing the genomes of 1000 actinobacteria strains.</title>
        <authorList>
            <person name="Klenk H.-P."/>
        </authorList>
    </citation>
    <scope>NUCLEOTIDE SEQUENCE [LARGE SCALE GENOMIC DNA]</scope>
    <source>
        <strain evidence="8 9">DSM 44709</strain>
    </source>
</reference>
<keyword evidence="9" id="KW-1185">Reference proteome</keyword>
<evidence type="ECO:0000313" key="8">
    <source>
        <dbReference type="EMBL" id="MDQ0368243.1"/>
    </source>
</evidence>
<protein>
    <recommendedName>
        <fullName evidence="5">Flagellar hook-associated protein 2</fullName>
        <shortName evidence="5">HAP2</shortName>
    </recommendedName>
    <alternativeName>
        <fullName evidence="5">Flagellar cap protein</fullName>
    </alternativeName>
</protein>
<organism evidence="8 9">
    <name type="scientific">Catenuloplanes indicus</name>
    <dbReference type="NCBI Taxonomy" id="137267"/>
    <lineage>
        <taxon>Bacteria</taxon>
        <taxon>Bacillati</taxon>
        <taxon>Actinomycetota</taxon>
        <taxon>Actinomycetes</taxon>
        <taxon>Micromonosporales</taxon>
        <taxon>Micromonosporaceae</taxon>
        <taxon>Catenuloplanes</taxon>
    </lineage>
</organism>
<dbReference type="PANTHER" id="PTHR30288">
    <property type="entry name" value="FLAGELLAR CAP/ASSEMBLY PROTEIN FLID"/>
    <property type="match status" value="1"/>
</dbReference>
<evidence type="ECO:0000256" key="1">
    <source>
        <dbReference type="ARBA" id="ARBA00009764"/>
    </source>
</evidence>
<dbReference type="EMBL" id="JAUSUZ010000001">
    <property type="protein sequence ID" value="MDQ0368243.1"/>
    <property type="molecule type" value="Genomic_DNA"/>
</dbReference>
<evidence type="ECO:0000256" key="3">
    <source>
        <dbReference type="ARBA" id="ARBA00023054"/>
    </source>
</evidence>
<evidence type="ECO:0000313" key="9">
    <source>
        <dbReference type="Proteomes" id="UP001240236"/>
    </source>
</evidence>
<comment type="function">
    <text evidence="5">Required for morphogenesis and for the elongation of the flagellar filament by facilitating polymerization of the flagellin monomers at the tip of growing filament. Forms a capping structure, which prevents flagellin subunits (transported through the central channel of the flagellum) from leaking out without polymerization at the distal end.</text>
</comment>
<dbReference type="GO" id="GO:0071973">
    <property type="term" value="P:bacterial-type flagellum-dependent cell motility"/>
    <property type="evidence" value="ECO:0007669"/>
    <property type="project" value="TreeGrafter"/>
</dbReference>
<dbReference type="RefSeq" id="WP_307242696.1">
    <property type="nucleotide sequence ID" value="NZ_JAUSUZ010000001.1"/>
</dbReference>
<dbReference type="InterPro" id="IPR040026">
    <property type="entry name" value="FliD"/>
</dbReference>
<dbReference type="Proteomes" id="UP001240236">
    <property type="component" value="Unassembled WGS sequence"/>
</dbReference>
<feature type="domain" description="Flagellar hook-associated protein 2 N-terminal" evidence="6">
    <location>
        <begin position="10"/>
        <end position="107"/>
    </location>
</feature>
<dbReference type="Pfam" id="PF02465">
    <property type="entry name" value="FliD_N"/>
    <property type="match status" value="1"/>
</dbReference>
<keyword evidence="8" id="KW-0966">Cell projection</keyword>
<name>A0AAE3W201_9ACTN</name>
<dbReference type="GO" id="GO:0005576">
    <property type="term" value="C:extracellular region"/>
    <property type="evidence" value="ECO:0007669"/>
    <property type="project" value="UniProtKB-SubCell"/>
</dbReference>